<dbReference type="Pfam" id="PF17920">
    <property type="entry name" value="TetR_C_16"/>
    <property type="match status" value="1"/>
</dbReference>
<dbReference type="EMBL" id="QQBH01000062">
    <property type="protein sequence ID" value="RDD83885.1"/>
    <property type="molecule type" value="Genomic_DNA"/>
</dbReference>
<protein>
    <submittedName>
        <fullName evidence="2">TetR/AcrR family transcriptional regulator</fullName>
    </submittedName>
</protein>
<dbReference type="InterPro" id="IPR036271">
    <property type="entry name" value="Tet_transcr_reg_TetR-rel_C_sf"/>
</dbReference>
<evidence type="ECO:0000313" key="3">
    <source>
        <dbReference type="Proteomes" id="UP000253742"/>
    </source>
</evidence>
<dbReference type="OrthoDB" id="3210235at2"/>
<name>A0A369UV60_9ACTN</name>
<sequence length="155" mass="16769">MTHGLVMRYFGSKEGLLHASIQEPDELDTVLLGGTEGPPERIATAFVERMEVSSSSDRLVALIRGAAAVDPLAIHLYLTMHARSARAYRAAITGRDFDARVDHLGSALLGVNFSRDVVRAGTLAMMEPAELSRYPAELVRPFVRPPGRAPTESGV</sequence>
<dbReference type="RefSeq" id="WP_114534228.1">
    <property type="nucleotide sequence ID" value="NZ_QQBH01000062.1"/>
</dbReference>
<reference evidence="2 3" key="1">
    <citation type="submission" date="2018-07" db="EMBL/GenBank/DDBJ databases">
        <title>Genome guided investigation of antibiotics producing actinomycetales strain isolated from a Macau mangrove ecosystem.</title>
        <authorList>
            <person name="Hu D."/>
        </authorList>
    </citation>
    <scope>NUCLEOTIDE SEQUENCE [LARGE SCALE GENOMIC DNA]</scope>
    <source>
        <strain evidence="2 3">2297</strain>
    </source>
</reference>
<organism evidence="2 3">
    <name type="scientific">Streptomyces parvulus</name>
    <dbReference type="NCBI Taxonomy" id="146923"/>
    <lineage>
        <taxon>Bacteria</taxon>
        <taxon>Bacillati</taxon>
        <taxon>Actinomycetota</taxon>
        <taxon>Actinomycetes</taxon>
        <taxon>Kitasatosporales</taxon>
        <taxon>Streptomycetaceae</taxon>
        <taxon>Streptomyces</taxon>
    </lineage>
</organism>
<accession>A0A369UV60</accession>
<dbReference type="InterPro" id="IPR041678">
    <property type="entry name" value="TetR_C_16"/>
</dbReference>
<feature type="domain" description="Tetracyclin repressor-like C-terminal" evidence="1">
    <location>
        <begin position="37"/>
        <end position="139"/>
    </location>
</feature>
<dbReference type="Proteomes" id="UP000253742">
    <property type="component" value="Unassembled WGS sequence"/>
</dbReference>
<dbReference type="Gene3D" id="1.10.357.10">
    <property type="entry name" value="Tetracycline Repressor, domain 2"/>
    <property type="match status" value="1"/>
</dbReference>
<dbReference type="AlphaFoldDB" id="A0A369UV60"/>
<proteinExistence type="predicted"/>
<gene>
    <name evidence="2" type="ORF">DVZ84_38175</name>
</gene>
<evidence type="ECO:0000259" key="1">
    <source>
        <dbReference type="Pfam" id="PF17920"/>
    </source>
</evidence>
<dbReference type="SUPFAM" id="SSF48498">
    <property type="entry name" value="Tetracyclin repressor-like, C-terminal domain"/>
    <property type="match status" value="1"/>
</dbReference>
<comment type="caution">
    <text evidence="2">The sequence shown here is derived from an EMBL/GenBank/DDBJ whole genome shotgun (WGS) entry which is preliminary data.</text>
</comment>
<evidence type="ECO:0000313" key="2">
    <source>
        <dbReference type="EMBL" id="RDD83885.1"/>
    </source>
</evidence>